<gene>
    <name evidence="2" type="ORF">DFP79_1390</name>
</gene>
<proteinExistence type="predicted"/>
<dbReference type="AlphaFoldDB" id="A0A4R6MCA3"/>
<dbReference type="EMBL" id="SNXC01000010">
    <property type="protein sequence ID" value="TDO98966.1"/>
    <property type="molecule type" value="Genomic_DNA"/>
</dbReference>
<organism evidence="2 3">
    <name type="scientific">Marinomonas balearica</name>
    <dbReference type="NCBI Taxonomy" id="491947"/>
    <lineage>
        <taxon>Bacteria</taxon>
        <taxon>Pseudomonadati</taxon>
        <taxon>Pseudomonadota</taxon>
        <taxon>Gammaproteobacteria</taxon>
        <taxon>Oceanospirillales</taxon>
        <taxon>Oceanospirillaceae</taxon>
        <taxon>Marinomonas</taxon>
    </lineage>
</organism>
<keyword evidence="3" id="KW-1185">Reference proteome</keyword>
<feature type="domain" description="Methyltransferase type 11" evidence="1">
    <location>
        <begin position="73"/>
        <end position="165"/>
    </location>
</feature>
<dbReference type="GO" id="GO:0032259">
    <property type="term" value="P:methylation"/>
    <property type="evidence" value="ECO:0007669"/>
    <property type="project" value="UniProtKB-KW"/>
</dbReference>
<comment type="caution">
    <text evidence="2">The sequence shown here is derived from an EMBL/GenBank/DDBJ whole genome shotgun (WGS) entry which is preliminary data.</text>
</comment>
<evidence type="ECO:0000259" key="1">
    <source>
        <dbReference type="Pfam" id="PF08241"/>
    </source>
</evidence>
<name>A0A4R6MCA3_9GAMM</name>
<protein>
    <submittedName>
        <fullName evidence="2">Methyltransferase family protein</fullName>
    </submittedName>
</protein>
<dbReference type="CDD" id="cd02440">
    <property type="entry name" value="AdoMet_MTases"/>
    <property type="match status" value="1"/>
</dbReference>
<keyword evidence="2" id="KW-0489">Methyltransferase</keyword>
<dbReference type="InterPro" id="IPR013216">
    <property type="entry name" value="Methyltransf_11"/>
</dbReference>
<dbReference type="RefSeq" id="WP_243730219.1">
    <property type="nucleotide sequence ID" value="NZ_SNXC01000010.1"/>
</dbReference>
<accession>A0A4R6MCA3</accession>
<sequence length="235" mass="26328">MRIEEGLSMCRIELPFDNLIGLKGRVSQYQEWCMDKNTEILQQYYKRALSHPHSKQTESAVTLNESNLKVAIDCGCGTGSDADFLEKNGYQVHVFDINPDSVAICLDRFDTKSLVEVTVSPFETFDYPSAGAVIANSSFFFADAAQFGLTWRSITSSLAIGGVFVGDFMGLNDGWASNFRVPTMPLSESEVRDLFVEFDIVTFIERDENAKTSLGKMKHWHTYSVVAIKKGKMKN</sequence>
<dbReference type="Gene3D" id="3.40.50.150">
    <property type="entry name" value="Vaccinia Virus protein VP39"/>
    <property type="match status" value="1"/>
</dbReference>
<dbReference type="Pfam" id="PF08241">
    <property type="entry name" value="Methyltransf_11"/>
    <property type="match status" value="1"/>
</dbReference>
<dbReference type="InterPro" id="IPR029063">
    <property type="entry name" value="SAM-dependent_MTases_sf"/>
</dbReference>
<keyword evidence="2" id="KW-0808">Transferase</keyword>
<evidence type="ECO:0000313" key="2">
    <source>
        <dbReference type="EMBL" id="TDO98966.1"/>
    </source>
</evidence>
<dbReference type="GO" id="GO:0008757">
    <property type="term" value="F:S-adenosylmethionine-dependent methyltransferase activity"/>
    <property type="evidence" value="ECO:0007669"/>
    <property type="project" value="InterPro"/>
</dbReference>
<dbReference type="Proteomes" id="UP000294656">
    <property type="component" value="Unassembled WGS sequence"/>
</dbReference>
<evidence type="ECO:0000313" key="3">
    <source>
        <dbReference type="Proteomes" id="UP000294656"/>
    </source>
</evidence>
<reference evidence="2 3" key="1">
    <citation type="submission" date="2019-03" db="EMBL/GenBank/DDBJ databases">
        <title>Genomic Encyclopedia of Type Strains, Phase III (KMG-III): the genomes of soil and plant-associated and newly described type strains.</title>
        <authorList>
            <person name="Whitman W."/>
        </authorList>
    </citation>
    <scope>NUCLEOTIDE SEQUENCE [LARGE SCALE GENOMIC DNA]</scope>
    <source>
        <strain evidence="2 3">CECT 7378</strain>
    </source>
</reference>
<dbReference type="SUPFAM" id="SSF53335">
    <property type="entry name" value="S-adenosyl-L-methionine-dependent methyltransferases"/>
    <property type="match status" value="1"/>
</dbReference>